<dbReference type="GO" id="GO:0009229">
    <property type="term" value="P:thiamine diphosphate biosynthetic process"/>
    <property type="evidence" value="ECO:0007669"/>
    <property type="project" value="UniProtKB-UniPathway"/>
</dbReference>
<evidence type="ECO:0000313" key="12">
    <source>
        <dbReference type="Proteomes" id="UP000036106"/>
    </source>
</evidence>
<keyword evidence="7 9" id="KW-0784">Thiamine biosynthesis</keyword>
<reference evidence="12" key="1">
    <citation type="submission" date="2015-07" db="EMBL/GenBank/DDBJ databases">
        <title>Lactobacillus ginsenosidimutans/EMML 3141/ whole genome sequencing.</title>
        <authorList>
            <person name="Kim M.K."/>
            <person name="Im W.-T."/>
            <person name="Srinivasan S."/>
            <person name="Lee J.-J."/>
        </authorList>
    </citation>
    <scope>NUCLEOTIDE SEQUENCE [LARGE SCALE GENOMIC DNA]</scope>
    <source>
        <strain evidence="12">EMML 3041</strain>
    </source>
</reference>
<accession>A0A0H4QMJ6</accession>
<evidence type="ECO:0000256" key="4">
    <source>
        <dbReference type="ARBA" id="ARBA00011881"/>
    </source>
</evidence>
<evidence type="ECO:0000256" key="7">
    <source>
        <dbReference type="ARBA" id="ARBA00022977"/>
    </source>
</evidence>
<evidence type="ECO:0000256" key="9">
    <source>
        <dbReference type="RuleBase" id="RU363093"/>
    </source>
</evidence>
<evidence type="ECO:0000256" key="6">
    <source>
        <dbReference type="ARBA" id="ARBA00013647"/>
    </source>
</evidence>
<dbReference type="PANTHER" id="PTHR43198:SF2">
    <property type="entry name" value="SI:CH1073-67J19.1-RELATED"/>
    <property type="match status" value="1"/>
</dbReference>
<dbReference type="EMBL" id="CP012034">
    <property type="protein sequence ID" value="AKP67908.1"/>
    <property type="molecule type" value="Genomic_DNA"/>
</dbReference>
<comment type="catalytic activity">
    <reaction evidence="1 9">
        <text>4-amino-5-aminomethyl-2-methylpyrimidine + H2O = 4-amino-5-hydroxymethyl-2-methylpyrimidine + NH4(+)</text>
        <dbReference type="Rhea" id="RHEA:31799"/>
        <dbReference type="ChEBI" id="CHEBI:15377"/>
        <dbReference type="ChEBI" id="CHEBI:16892"/>
        <dbReference type="ChEBI" id="CHEBI:28938"/>
        <dbReference type="ChEBI" id="CHEBI:63416"/>
        <dbReference type="EC" id="3.5.99.2"/>
    </reaction>
</comment>
<dbReference type="InterPro" id="IPR004305">
    <property type="entry name" value="Thiaminase-2/PQQC"/>
</dbReference>
<gene>
    <name evidence="11" type="ORF">ABM34_10450</name>
</gene>
<comment type="function">
    <text evidence="9">Catalyzes an amino-pyrimidine hydrolysis reaction at the C5' of the pyrimidine moiety of thiamine compounds, a reaction that is part of a thiamine salvage pathway.</text>
</comment>
<dbReference type="InterPro" id="IPR050967">
    <property type="entry name" value="Thiamine_Salvage_TenA"/>
</dbReference>
<organism evidence="11 12">
    <name type="scientific">Companilactobacillus ginsenosidimutans</name>
    <dbReference type="NCBI Taxonomy" id="1007676"/>
    <lineage>
        <taxon>Bacteria</taxon>
        <taxon>Bacillati</taxon>
        <taxon>Bacillota</taxon>
        <taxon>Bacilli</taxon>
        <taxon>Lactobacillales</taxon>
        <taxon>Lactobacillaceae</taxon>
        <taxon>Companilactobacillus</taxon>
    </lineage>
</organism>
<name>A0A0H4QMJ6_9LACO</name>
<dbReference type="KEGG" id="lgn:ABM34_10450"/>
<sequence length="225" mass="26101">MEFSERLIKKGQPILKQILKHPFVEGIGQGDVSKDALAFYVGQDFNYLNAFMKVYAAAIQKSNSRDQIQLFTNQIEFTLNSEIQPHIDFCKVAGIEYSTVQNDKQAPMTYLYNEHMYNAARTGDLIDVVASMLPCPWTYSVIGETLIEQGSSTESNPFKSWIDFYAGVNSEDKMLSVQLFDILDLEASKYSDEKLKEVEDRFLKSCELEWHFWDQAYYQRDWKFV</sequence>
<dbReference type="PATRIC" id="fig|1007676.4.peg.2115"/>
<dbReference type="UniPathway" id="UPA00060"/>
<dbReference type="NCBIfam" id="TIGR04306">
    <property type="entry name" value="salvage_TenA"/>
    <property type="match status" value="1"/>
</dbReference>
<dbReference type="InterPro" id="IPR016084">
    <property type="entry name" value="Haem_Oase-like_multi-hlx"/>
</dbReference>
<comment type="catalytic activity">
    <reaction evidence="8 9">
        <text>thiamine + H2O = 5-(2-hydroxyethyl)-4-methylthiazole + 4-amino-5-hydroxymethyl-2-methylpyrimidine + H(+)</text>
        <dbReference type="Rhea" id="RHEA:17509"/>
        <dbReference type="ChEBI" id="CHEBI:15377"/>
        <dbReference type="ChEBI" id="CHEBI:15378"/>
        <dbReference type="ChEBI" id="CHEBI:16892"/>
        <dbReference type="ChEBI" id="CHEBI:17957"/>
        <dbReference type="ChEBI" id="CHEBI:18385"/>
        <dbReference type="EC" id="3.5.99.2"/>
    </reaction>
</comment>
<protein>
    <recommendedName>
        <fullName evidence="6 9">Aminopyrimidine aminohydrolase</fullName>
        <ecNumber evidence="5 9">3.5.99.2</ecNumber>
    </recommendedName>
</protein>
<keyword evidence="12" id="KW-1185">Reference proteome</keyword>
<dbReference type="STRING" id="1007676.ABM34_10450"/>
<dbReference type="GO" id="GO:0050334">
    <property type="term" value="F:thiaminase activity"/>
    <property type="evidence" value="ECO:0007669"/>
    <property type="project" value="UniProtKB-EC"/>
</dbReference>
<comment type="pathway">
    <text evidence="2 9">Cofactor biosynthesis; thiamine diphosphate biosynthesis.</text>
</comment>
<keyword evidence="9" id="KW-0378">Hydrolase</keyword>
<dbReference type="InterPro" id="IPR027574">
    <property type="entry name" value="Thiaminase_II"/>
</dbReference>
<dbReference type="AlphaFoldDB" id="A0A0H4QMJ6"/>
<dbReference type="CDD" id="cd19360">
    <property type="entry name" value="TenA_C_SaTenA-like"/>
    <property type="match status" value="1"/>
</dbReference>
<feature type="domain" description="Thiaminase-2/PQQC" evidence="10">
    <location>
        <begin position="10"/>
        <end position="217"/>
    </location>
</feature>
<dbReference type="Proteomes" id="UP000036106">
    <property type="component" value="Chromosome"/>
</dbReference>
<evidence type="ECO:0000256" key="2">
    <source>
        <dbReference type="ARBA" id="ARBA00004948"/>
    </source>
</evidence>
<evidence type="ECO:0000256" key="1">
    <source>
        <dbReference type="ARBA" id="ARBA00001881"/>
    </source>
</evidence>
<evidence type="ECO:0000313" key="11">
    <source>
        <dbReference type="EMBL" id="AKP67908.1"/>
    </source>
</evidence>
<dbReference type="GO" id="GO:0005829">
    <property type="term" value="C:cytosol"/>
    <property type="evidence" value="ECO:0007669"/>
    <property type="project" value="TreeGrafter"/>
</dbReference>
<evidence type="ECO:0000256" key="8">
    <source>
        <dbReference type="ARBA" id="ARBA00048337"/>
    </source>
</evidence>
<dbReference type="PANTHER" id="PTHR43198">
    <property type="entry name" value="BIFUNCTIONAL TH2 PROTEIN"/>
    <property type="match status" value="1"/>
</dbReference>
<dbReference type="Pfam" id="PF03070">
    <property type="entry name" value="TENA_THI-4"/>
    <property type="match status" value="1"/>
</dbReference>
<proteinExistence type="inferred from homology"/>
<evidence type="ECO:0000256" key="5">
    <source>
        <dbReference type="ARBA" id="ARBA00012684"/>
    </source>
</evidence>
<comment type="subunit">
    <text evidence="4">Homotetramer.</text>
</comment>
<comment type="similarity">
    <text evidence="3 9">Belongs to the TenA family.</text>
</comment>
<evidence type="ECO:0000259" key="10">
    <source>
        <dbReference type="Pfam" id="PF03070"/>
    </source>
</evidence>
<dbReference type="GO" id="GO:0009228">
    <property type="term" value="P:thiamine biosynthetic process"/>
    <property type="evidence" value="ECO:0007669"/>
    <property type="project" value="UniProtKB-KW"/>
</dbReference>
<dbReference type="SUPFAM" id="SSF48613">
    <property type="entry name" value="Heme oxygenase-like"/>
    <property type="match status" value="1"/>
</dbReference>
<dbReference type="Gene3D" id="1.20.910.10">
    <property type="entry name" value="Heme oxygenase-like"/>
    <property type="match status" value="1"/>
</dbReference>
<dbReference type="RefSeq" id="WP_048705576.1">
    <property type="nucleotide sequence ID" value="NZ_CP012034.1"/>
</dbReference>
<dbReference type="EC" id="3.5.99.2" evidence="5 9"/>
<evidence type="ECO:0000256" key="3">
    <source>
        <dbReference type="ARBA" id="ARBA00010264"/>
    </source>
</evidence>
<dbReference type="OrthoDB" id="34166at2"/>